<dbReference type="EMBL" id="BNDW01000004">
    <property type="protein sequence ID" value="GHI18813.1"/>
    <property type="molecule type" value="Genomic_DNA"/>
</dbReference>
<accession>A0ABQ3P1C6</accession>
<reference evidence="1" key="1">
    <citation type="submission" date="2024-05" db="EMBL/GenBank/DDBJ databases">
        <title>Whole genome shotgun sequence of Streptomyces hydrogenans NBRC 13475.</title>
        <authorList>
            <person name="Komaki H."/>
            <person name="Tamura T."/>
        </authorList>
    </citation>
    <scope>NUCLEOTIDE SEQUENCE</scope>
    <source>
        <strain evidence="1">NBRC 13475</strain>
    </source>
</reference>
<keyword evidence="2" id="KW-1185">Reference proteome</keyword>
<sequence length="140" mass="15617">MGGDCWWQTGPYDSDLPAAFRRAQEAELAEDDRGFTGRTVGELWKSSDWAEFIFTGGTATVLDQIHTVAATEPEEGPYMRPLTEDEVRAWCPRGRPTAAEWEAALRADLDLFPRRGLGRCTVLYENDAPSEIGYWGVTAD</sequence>
<evidence type="ECO:0000313" key="1">
    <source>
        <dbReference type="EMBL" id="GHI18813.1"/>
    </source>
</evidence>
<evidence type="ECO:0000313" key="2">
    <source>
        <dbReference type="Proteomes" id="UP001052739"/>
    </source>
</evidence>
<gene>
    <name evidence="1" type="ORF">Shyd_01840</name>
</gene>
<dbReference type="RefSeq" id="WP_043227735.1">
    <property type="nucleotide sequence ID" value="NZ_BNBS01000063.1"/>
</dbReference>
<protein>
    <submittedName>
        <fullName evidence="1">Uncharacterized protein</fullName>
    </submittedName>
</protein>
<name>A0ABQ3P1C6_9ACTN</name>
<comment type="caution">
    <text evidence="1">The sequence shown here is derived from an EMBL/GenBank/DDBJ whole genome shotgun (WGS) entry which is preliminary data.</text>
</comment>
<proteinExistence type="predicted"/>
<dbReference type="Proteomes" id="UP001052739">
    <property type="component" value="Unassembled WGS sequence"/>
</dbReference>
<organism evidence="1 2">
    <name type="scientific">Streptomyces hydrogenans</name>
    <dbReference type="NCBI Taxonomy" id="1873719"/>
    <lineage>
        <taxon>Bacteria</taxon>
        <taxon>Bacillati</taxon>
        <taxon>Actinomycetota</taxon>
        <taxon>Actinomycetes</taxon>
        <taxon>Kitasatosporales</taxon>
        <taxon>Streptomycetaceae</taxon>
        <taxon>Streptomyces</taxon>
    </lineage>
</organism>